<reference evidence="1" key="1">
    <citation type="journal article" date="2020" name="Nature">
        <title>Giant virus diversity and host interactions through global metagenomics.</title>
        <authorList>
            <person name="Schulz F."/>
            <person name="Roux S."/>
            <person name="Paez-Espino D."/>
            <person name="Jungbluth S."/>
            <person name="Walsh D.A."/>
            <person name="Denef V.J."/>
            <person name="McMahon K.D."/>
            <person name="Konstantinidis K.T."/>
            <person name="Eloe-Fadrosh E.A."/>
            <person name="Kyrpides N.C."/>
            <person name="Woyke T."/>
        </authorList>
    </citation>
    <scope>NUCLEOTIDE SEQUENCE</scope>
    <source>
        <strain evidence="1">GVMAG-M-3300017651-5</strain>
    </source>
</reference>
<evidence type="ECO:0000313" key="1">
    <source>
        <dbReference type="EMBL" id="QHS93045.1"/>
    </source>
</evidence>
<sequence>MSSQQSSFNLPEDLRFNISQFSDEAFPGLTDEYILQEIKNVTLTYNDIKLQAEAIDLPHLLRYTTHLDYFSLVSKMIDLRDSVRTHKHNWSKFIDSVRDPSNICILRYNNREIRYAISVRLELLTDRLDRCLEYVKSLPEGIAMRLGDNSCIIDLPEHSIDEFLQQLFLKNCDIDPMSSNRLIFNPLYPMNPVQNEMYSSIHNNQSSRNLTTTELLRVLRLERRRYDLIQSILRSQNIQGLNMDSNILSTIEYMLSIGITATTGFHRIHSSCTDTGTIAIRCNDSLLFCLETSMRRVDPDCIVSRNSIFIDRVKYHIVQLKSQVQKDIVDLMRYIQLIHDPVMMGRTLETYIESWR</sequence>
<dbReference type="AlphaFoldDB" id="A0A6C0BKZ6"/>
<protein>
    <submittedName>
        <fullName evidence="1">Uncharacterized protein</fullName>
    </submittedName>
</protein>
<organism evidence="1">
    <name type="scientific">viral metagenome</name>
    <dbReference type="NCBI Taxonomy" id="1070528"/>
    <lineage>
        <taxon>unclassified sequences</taxon>
        <taxon>metagenomes</taxon>
        <taxon>organismal metagenomes</taxon>
    </lineage>
</organism>
<dbReference type="EMBL" id="MN739195">
    <property type="protein sequence ID" value="QHS93045.1"/>
    <property type="molecule type" value="Genomic_DNA"/>
</dbReference>
<name>A0A6C0BKZ6_9ZZZZ</name>
<proteinExistence type="predicted"/>
<accession>A0A6C0BKZ6</accession>